<proteinExistence type="predicted"/>
<evidence type="ECO:0000313" key="2">
    <source>
        <dbReference type="WBParaSite" id="SPAL_0001779700.1"/>
    </source>
</evidence>
<sequence>MAFNSVGFRYHCIGKAGKPPCFVDMIPWEDSYKKVFLKFFLKIDRDYFAHLQHKA</sequence>
<organism evidence="1 2">
    <name type="scientific">Strongyloides papillosus</name>
    <name type="common">Intestinal threadworm</name>
    <dbReference type="NCBI Taxonomy" id="174720"/>
    <lineage>
        <taxon>Eukaryota</taxon>
        <taxon>Metazoa</taxon>
        <taxon>Ecdysozoa</taxon>
        <taxon>Nematoda</taxon>
        <taxon>Chromadorea</taxon>
        <taxon>Rhabditida</taxon>
        <taxon>Tylenchina</taxon>
        <taxon>Panagrolaimomorpha</taxon>
        <taxon>Strongyloidoidea</taxon>
        <taxon>Strongyloididae</taxon>
        <taxon>Strongyloides</taxon>
    </lineage>
</organism>
<dbReference type="AlphaFoldDB" id="A0A0N5CIZ1"/>
<dbReference type="Proteomes" id="UP000046392">
    <property type="component" value="Unplaced"/>
</dbReference>
<evidence type="ECO:0000313" key="1">
    <source>
        <dbReference type="Proteomes" id="UP000046392"/>
    </source>
</evidence>
<accession>A0A0N5CIZ1</accession>
<protein>
    <submittedName>
        <fullName evidence="2">Uncharacterized protein</fullName>
    </submittedName>
</protein>
<name>A0A0N5CIZ1_STREA</name>
<dbReference type="WBParaSite" id="SPAL_0001779700.1">
    <property type="protein sequence ID" value="SPAL_0001779700.1"/>
    <property type="gene ID" value="SPAL_0001779700"/>
</dbReference>
<keyword evidence="1" id="KW-1185">Reference proteome</keyword>
<reference evidence="2" key="1">
    <citation type="submission" date="2017-02" db="UniProtKB">
        <authorList>
            <consortium name="WormBaseParasite"/>
        </authorList>
    </citation>
    <scope>IDENTIFICATION</scope>
</reference>